<keyword evidence="1" id="KW-0812">Transmembrane</keyword>
<dbReference type="AlphaFoldDB" id="A0A5K1J491"/>
<evidence type="ECO:0000256" key="1">
    <source>
        <dbReference type="SAM" id="Phobius"/>
    </source>
</evidence>
<accession>A0A5K1J491</accession>
<dbReference type="EMBL" id="CABWIH010000038">
    <property type="protein sequence ID" value="VWL97627.1"/>
    <property type="molecule type" value="Genomic_DNA"/>
</dbReference>
<name>A0A5K1J491_9ACTN</name>
<keyword evidence="1" id="KW-1133">Transmembrane helix</keyword>
<protein>
    <submittedName>
        <fullName evidence="2">Uncharacterized protein</fullName>
    </submittedName>
</protein>
<sequence>MCSPARAELAIDLIYLPSPGLPHISTLAWFYPVLQLLRSCTSWLIRRFDVGAVLSEICLLRLFFWEGPLFCCEGVGPWLMMQFNPSCFLRIGMANGCAYKLIGGGLMILLSGISVLGIFGRLRLLRMPGTL</sequence>
<reference evidence="2 3" key="1">
    <citation type="submission" date="2019-10" db="EMBL/GenBank/DDBJ databases">
        <authorList>
            <person name="Wolf R A."/>
        </authorList>
    </citation>
    <scope>NUCLEOTIDE SEQUENCE [LARGE SCALE GENOMIC DNA]</scope>
    <source>
        <strain evidence="2">Collinsella_aerofaciens_AK_138A</strain>
    </source>
</reference>
<evidence type="ECO:0000313" key="3">
    <source>
        <dbReference type="Proteomes" id="UP000330807"/>
    </source>
</evidence>
<keyword evidence="1" id="KW-0472">Membrane</keyword>
<gene>
    <name evidence="2" type="ORF">LMKDKBCB_00226</name>
</gene>
<feature type="transmembrane region" description="Helical" evidence="1">
    <location>
        <begin position="101"/>
        <end position="119"/>
    </location>
</feature>
<organism evidence="2 3">
    <name type="scientific">Collinsella aerofaciens</name>
    <dbReference type="NCBI Taxonomy" id="74426"/>
    <lineage>
        <taxon>Bacteria</taxon>
        <taxon>Bacillati</taxon>
        <taxon>Actinomycetota</taxon>
        <taxon>Coriobacteriia</taxon>
        <taxon>Coriobacteriales</taxon>
        <taxon>Coriobacteriaceae</taxon>
        <taxon>Collinsella</taxon>
    </lineage>
</organism>
<dbReference type="Proteomes" id="UP000330807">
    <property type="component" value="Unassembled WGS sequence"/>
</dbReference>
<evidence type="ECO:0000313" key="2">
    <source>
        <dbReference type="EMBL" id="VWL97627.1"/>
    </source>
</evidence>
<proteinExistence type="predicted"/>